<dbReference type="Proteomes" id="UP000775213">
    <property type="component" value="Unassembled WGS sequence"/>
</dbReference>
<feature type="compositionally biased region" description="Basic and acidic residues" evidence="1">
    <location>
        <begin position="15"/>
        <end position="24"/>
    </location>
</feature>
<comment type="caution">
    <text evidence="2">The sequence shown here is derived from an EMBL/GenBank/DDBJ whole genome shotgun (WGS) entry which is preliminary data.</text>
</comment>
<evidence type="ECO:0000313" key="2">
    <source>
        <dbReference type="EMBL" id="KAH0455523.1"/>
    </source>
</evidence>
<feature type="region of interest" description="Disordered" evidence="1">
    <location>
        <begin position="1"/>
        <end position="24"/>
    </location>
</feature>
<proteinExistence type="predicted"/>
<evidence type="ECO:0000313" key="3">
    <source>
        <dbReference type="Proteomes" id="UP000775213"/>
    </source>
</evidence>
<name>A0AAV7GJB6_DENCH</name>
<evidence type="ECO:0000256" key="1">
    <source>
        <dbReference type="SAM" id="MobiDB-lite"/>
    </source>
</evidence>
<gene>
    <name evidence="2" type="ORF">IEQ34_015555</name>
</gene>
<protein>
    <submittedName>
        <fullName evidence="2">Uncharacterized protein</fullName>
    </submittedName>
</protein>
<accession>A0AAV7GJB6</accession>
<keyword evidence="3" id="KW-1185">Reference proteome</keyword>
<sequence>MDDKDKPVSIYGLRDNPKKSRRFDDMCPEEKDEVHAKRAKVCSSLNTSFEMARDELKHDDDDALWSGGSYDEQAEEIRANLLEKFP</sequence>
<reference evidence="2 3" key="1">
    <citation type="journal article" date="2021" name="Hortic Res">
        <title>Chromosome-scale assembly of the Dendrobium chrysotoxum genome enhances the understanding of orchid evolution.</title>
        <authorList>
            <person name="Zhang Y."/>
            <person name="Zhang G.Q."/>
            <person name="Zhang D."/>
            <person name="Liu X.D."/>
            <person name="Xu X.Y."/>
            <person name="Sun W.H."/>
            <person name="Yu X."/>
            <person name="Zhu X."/>
            <person name="Wang Z.W."/>
            <person name="Zhao X."/>
            <person name="Zhong W.Y."/>
            <person name="Chen H."/>
            <person name="Yin W.L."/>
            <person name="Huang T."/>
            <person name="Niu S.C."/>
            <person name="Liu Z.J."/>
        </authorList>
    </citation>
    <scope>NUCLEOTIDE SEQUENCE [LARGE SCALE GENOMIC DNA]</scope>
    <source>
        <strain evidence="2">Lindl</strain>
    </source>
</reference>
<dbReference type="AlphaFoldDB" id="A0AAV7GJB6"/>
<organism evidence="2 3">
    <name type="scientific">Dendrobium chrysotoxum</name>
    <name type="common">Orchid</name>
    <dbReference type="NCBI Taxonomy" id="161865"/>
    <lineage>
        <taxon>Eukaryota</taxon>
        <taxon>Viridiplantae</taxon>
        <taxon>Streptophyta</taxon>
        <taxon>Embryophyta</taxon>
        <taxon>Tracheophyta</taxon>
        <taxon>Spermatophyta</taxon>
        <taxon>Magnoliopsida</taxon>
        <taxon>Liliopsida</taxon>
        <taxon>Asparagales</taxon>
        <taxon>Orchidaceae</taxon>
        <taxon>Epidendroideae</taxon>
        <taxon>Malaxideae</taxon>
        <taxon>Dendrobiinae</taxon>
        <taxon>Dendrobium</taxon>
    </lineage>
</organism>
<dbReference type="EMBL" id="JAGFBR010000014">
    <property type="protein sequence ID" value="KAH0455523.1"/>
    <property type="molecule type" value="Genomic_DNA"/>
</dbReference>